<reference evidence="7" key="1">
    <citation type="journal article" date="2019" name="Int. J. Syst. Evol. Microbiol.">
        <title>The Global Catalogue of Microorganisms (GCM) 10K type strain sequencing project: providing services to taxonomists for standard genome sequencing and annotation.</title>
        <authorList>
            <consortium name="The Broad Institute Genomics Platform"/>
            <consortium name="The Broad Institute Genome Sequencing Center for Infectious Disease"/>
            <person name="Wu L."/>
            <person name="Ma J."/>
        </authorList>
    </citation>
    <scope>NUCLEOTIDE SEQUENCE [LARGE SCALE GENOMIC DNA]</scope>
    <source>
        <strain evidence="7">JCM 13006</strain>
    </source>
</reference>
<dbReference type="SUPFAM" id="SSF88713">
    <property type="entry name" value="Glycoside hydrolase/deacetylase"/>
    <property type="match status" value="1"/>
</dbReference>
<organism evidence="6 7">
    <name type="scientific">Kitasatospora terrestris</name>
    <dbReference type="NCBI Taxonomy" id="258051"/>
    <lineage>
        <taxon>Bacteria</taxon>
        <taxon>Bacillati</taxon>
        <taxon>Actinomycetota</taxon>
        <taxon>Actinomycetes</taxon>
        <taxon>Kitasatosporales</taxon>
        <taxon>Streptomycetaceae</taxon>
        <taxon>Kitasatospora</taxon>
    </lineage>
</organism>
<feature type="domain" description="NodB homology" evidence="5">
    <location>
        <begin position="111"/>
        <end position="291"/>
    </location>
</feature>
<dbReference type="PANTHER" id="PTHR10587">
    <property type="entry name" value="GLYCOSYL TRANSFERASE-RELATED"/>
    <property type="match status" value="1"/>
</dbReference>
<name>A0ABP9DBR9_9ACTN</name>
<keyword evidence="2" id="KW-0378">Hydrolase</keyword>
<gene>
    <name evidence="6" type="ORF">GCM10023235_09280</name>
</gene>
<dbReference type="InterPro" id="IPR050248">
    <property type="entry name" value="Polysacc_deacetylase_ArnD"/>
</dbReference>
<dbReference type="RefSeq" id="WP_345695466.1">
    <property type="nucleotide sequence ID" value="NZ_BAABIS010000001.1"/>
</dbReference>
<dbReference type="InterPro" id="IPR006311">
    <property type="entry name" value="TAT_signal"/>
</dbReference>
<dbReference type="PROSITE" id="PS51318">
    <property type="entry name" value="TAT"/>
    <property type="match status" value="1"/>
</dbReference>
<protein>
    <recommendedName>
        <fullName evidence="5">NodB homology domain-containing protein</fullName>
    </recommendedName>
</protein>
<dbReference type="PROSITE" id="PS51677">
    <property type="entry name" value="NODB"/>
    <property type="match status" value="1"/>
</dbReference>
<dbReference type="Pfam" id="PF01522">
    <property type="entry name" value="Polysacc_deac_1"/>
    <property type="match status" value="1"/>
</dbReference>
<evidence type="ECO:0000313" key="7">
    <source>
        <dbReference type="Proteomes" id="UP001501752"/>
    </source>
</evidence>
<evidence type="ECO:0000313" key="6">
    <source>
        <dbReference type="EMBL" id="GAA4836517.1"/>
    </source>
</evidence>
<sequence>MVSDHRIIGRRLLLSVAGVTLLSAATACGSSPSGQDPSAGAGPAAKAVNVPSPALAPLPSASPPSASPPSAAPSSGAPQPAAPPVGSAAPSAAAARRNAAAPLFSLASDDKLVALTIDDGPDPVYTPAVLSILERYGVRATFFLVGENAVNRSALVREIARQGHHLANHTWSHPDLRHLSEAQVRDELERTSDLLHTATGKPATWFRAPGGDWSDVALRVSNELGMRPMGWSVDPVDWARPGTSRITTRVLDAIRPGSIVLNHDGGGDRSQTIAALKTYLPVLIDEGYRFTAPA</sequence>
<dbReference type="EMBL" id="BAABIS010000001">
    <property type="protein sequence ID" value="GAA4836517.1"/>
    <property type="molecule type" value="Genomic_DNA"/>
</dbReference>
<feature type="signal peptide" evidence="4">
    <location>
        <begin position="1"/>
        <end position="27"/>
    </location>
</feature>
<keyword evidence="7" id="KW-1185">Reference proteome</keyword>
<feature type="compositionally biased region" description="Low complexity" evidence="3">
    <location>
        <begin position="72"/>
        <end position="89"/>
    </location>
</feature>
<feature type="chain" id="PRO_5047280402" description="NodB homology domain-containing protein" evidence="4">
    <location>
        <begin position="28"/>
        <end position="294"/>
    </location>
</feature>
<evidence type="ECO:0000256" key="2">
    <source>
        <dbReference type="ARBA" id="ARBA00022801"/>
    </source>
</evidence>
<dbReference type="CDD" id="cd10917">
    <property type="entry name" value="CE4_NodB_like_6s_7s"/>
    <property type="match status" value="1"/>
</dbReference>
<evidence type="ECO:0000259" key="5">
    <source>
        <dbReference type="PROSITE" id="PS51677"/>
    </source>
</evidence>
<evidence type="ECO:0000256" key="4">
    <source>
        <dbReference type="SAM" id="SignalP"/>
    </source>
</evidence>
<feature type="region of interest" description="Disordered" evidence="3">
    <location>
        <begin position="27"/>
        <end position="89"/>
    </location>
</feature>
<dbReference type="PROSITE" id="PS51257">
    <property type="entry name" value="PROKAR_LIPOPROTEIN"/>
    <property type="match status" value="1"/>
</dbReference>
<feature type="compositionally biased region" description="Pro residues" evidence="3">
    <location>
        <begin position="54"/>
        <end position="71"/>
    </location>
</feature>
<keyword evidence="4" id="KW-0732">Signal</keyword>
<proteinExistence type="predicted"/>
<keyword evidence="1" id="KW-0479">Metal-binding</keyword>
<accession>A0ABP9DBR9</accession>
<comment type="caution">
    <text evidence="6">The sequence shown here is derived from an EMBL/GenBank/DDBJ whole genome shotgun (WGS) entry which is preliminary data.</text>
</comment>
<dbReference type="InterPro" id="IPR011330">
    <property type="entry name" value="Glyco_hydro/deAcase_b/a-brl"/>
</dbReference>
<dbReference type="Proteomes" id="UP001501752">
    <property type="component" value="Unassembled WGS sequence"/>
</dbReference>
<dbReference type="Gene3D" id="3.20.20.370">
    <property type="entry name" value="Glycoside hydrolase/deacetylase"/>
    <property type="match status" value="1"/>
</dbReference>
<dbReference type="PANTHER" id="PTHR10587:SF133">
    <property type="entry name" value="CHITIN DEACETYLASE 1-RELATED"/>
    <property type="match status" value="1"/>
</dbReference>
<evidence type="ECO:0000256" key="1">
    <source>
        <dbReference type="ARBA" id="ARBA00022723"/>
    </source>
</evidence>
<evidence type="ECO:0000256" key="3">
    <source>
        <dbReference type="SAM" id="MobiDB-lite"/>
    </source>
</evidence>
<dbReference type="InterPro" id="IPR002509">
    <property type="entry name" value="NODB_dom"/>
</dbReference>